<dbReference type="KEGG" id="add:HUW48_03660"/>
<gene>
    <name evidence="2" type="ORF">HUW48_03660</name>
</gene>
<accession>A0A7L7L306</accession>
<organism evidence="2 3">
    <name type="scientific">Adhaeribacter radiodurans</name>
    <dbReference type="NCBI Taxonomy" id="2745197"/>
    <lineage>
        <taxon>Bacteria</taxon>
        <taxon>Pseudomonadati</taxon>
        <taxon>Bacteroidota</taxon>
        <taxon>Cytophagia</taxon>
        <taxon>Cytophagales</taxon>
        <taxon>Hymenobacteraceae</taxon>
        <taxon>Adhaeribacter</taxon>
    </lineage>
</organism>
<keyword evidence="2" id="KW-0378">Hydrolase</keyword>
<evidence type="ECO:0000259" key="1">
    <source>
        <dbReference type="Pfam" id="PF12697"/>
    </source>
</evidence>
<dbReference type="InterPro" id="IPR029058">
    <property type="entry name" value="AB_hydrolase_fold"/>
</dbReference>
<dbReference type="Pfam" id="PF12697">
    <property type="entry name" value="Abhydrolase_6"/>
    <property type="match status" value="1"/>
</dbReference>
<dbReference type="InterPro" id="IPR000073">
    <property type="entry name" value="AB_hydrolase_1"/>
</dbReference>
<dbReference type="AlphaFoldDB" id="A0A7L7L306"/>
<dbReference type="SUPFAM" id="SSF53474">
    <property type="entry name" value="alpha/beta-Hydrolases"/>
    <property type="match status" value="1"/>
</dbReference>
<evidence type="ECO:0000313" key="2">
    <source>
        <dbReference type="EMBL" id="QMU27182.1"/>
    </source>
</evidence>
<dbReference type="EMBL" id="CP055153">
    <property type="protein sequence ID" value="QMU27182.1"/>
    <property type="molecule type" value="Genomic_DNA"/>
</dbReference>
<dbReference type="Proteomes" id="UP000514509">
    <property type="component" value="Chromosome"/>
</dbReference>
<dbReference type="RefSeq" id="WP_182414383.1">
    <property type="nucleotide sequence ID" value="NZ_CP055153.1"/>
</dbReference>
<evidence type="ECO:0000313" key="3">
    <source>
        <dbReference type="Proteomes" id="UP000514509"/>
    </source>
</evidence>
<dbReference type="GO" id="GO:0016787">
    <property type="term" value="F:hydrolase activity"/>
    <property type="evidence" value="ECO:0007669"/>
    <property type="project" value="UniProtKB-KW"/>
</dbReference>
<dbReference type="Gene3D" id="3.40.50.1820">
    <property type="entry name" value="alpha/beta hydrolase"/>
    <property type="match status" value="1"/>
</dbReference>
<proteinExistence type="predicted"/>
<reference evidence="2 3" key="1">
    <citation type="submission" date="2020-08" db="EMBL/GenBank/DDBJ databases">
        <title>Adhaeribacter dokdonensis sp. nov., isolated from the rhizosphere of Elymus tsukushiensis, a plant native to the Dokdo Islands, Republic of Korea.</title>
        <authorList>
            <person name="Ghim S.Y."/>
        </authorList>
    </citation>
    <scope>NUCLEOTIDE SEQUENCE [LARGE SCALE GENOMIC DNA]</scope>
    <source>
        <strain evidence="2 3">KUDC8001</strain>
    </source>
</reference>
<sequence>MQKEQPQIYLIPGLGADARMFQFLQLDAEKFKIVILEWLSPYTNEPLAMYASRMAAQIKVNTQPIILVGVSFGGMIAVEISKFFSTAHVILISSIKTHTELPFYLRFFGQLEIHKYLPLHWAKKLPWFYNWVFGAKTIREKKLLNQIIQDTDISFVKWAFTAIANWQNQTRITNLVHLHGDQDKIFPLAYIKEPVVYPGTHLIIFSATNELSLFITQKANQIFY</sequence>
<protein>
    <submittedName>
        <fullName evidence="2">Alpha/beta hydrolase</fullName>
    </submittedName>
</protein>
<keyword evidence="3" id="KW-1185">Reference proteome</keyword>
<feature type="domain" description="AB hydrolase-1" evidence="1">
    <location>
        <begin position="9"/>
        <end position="187"/>
    </location>
</feature>
<name>A0A7L7L306_9BACT</name>